<evidence type="ECO:0000313" key="4">
    <source>
        <dbReference type="Proteomes" id="UP000298493"/>
    </source>
</evidence>
<comment type="caution">
    <text evidence="3">The sequence shown here is derived from an EMBL/GenBank/DDBJ whole genome shotgun (WGS) entry which is preliminary data.</text>
</comment>
<dbReference type="AlphaFoldDB" id="A0A4Z1PPP0"/>
<accession>A0A4Z1PPP0</accession>
<dbReference type="PROSITE" id="PS50097">
    <property type="entry name" value="BTB"/>
    <property type="match status" value="1"/>
</dbReference>
<keyword evidence="4" id="KW-1185">Reference proteome</keyword>
<protein>
    <recommendedName>
        <fullName evidence="2">BTB domain-containing protein</fullName>
    </recommendedName>
</protein>
<dbReference type="PANTHER" id="PTHR47843:SF2">
    <property type="entry name" value="BTB DOMAIN-CONTAINING PROTEIN"/>
    <property type="match status" value="1"/>
</dbReference>
<dbReference type="Pfam" id="PF00651">
    <property type="entry name" value="BTB"/>
    <property type="match status" value="1"/>
</dbReference>
<dbReference type="InterPro" id="IPR000210">
    <property type="entry name" value="BTB/POZ_dom"/>
</dbReference>
<proteinExistence type="predicted"/>
<feature type="domain" description="BTB" evidence="2">
    <location>
        <begin position="35"/>
        <end position="112"/>
    </location>
</feature>
<gene>
    <name evidence="3" type="ORF">E6O75_ATG00751</name>
</gene>
<dbReference type="CDD" id="cd18186">
    <property type="entry name" value="BTB_POZ_ZBTB_KLHL-like"/>
    <property type="match status" value="1"/>
</dbReference>
<dbReference type="EMBL" id="SNSC02000001">
    <property type="protein sequence ID" value="TID27984.1"/>
    <property type="molecule type" value="Genomic_DNA"/>
</dbReference>
<evidence type="ECO:0000259" key="2">
    <source>
        <dbReference type="PROSITE" id="PS50097"/>
    </source>
</evidence>
<name>A0A4Z1PPP0_9PEZI</name>
<dbReference type="PANTHER" id="PTHR47843">
    <property type="entry name" value="BTB DOMAIN-CONTAINING PROTEIN-RELATED"/>
    <property type="match status" value="1"/>
</dbReference>
<reference evidence="3 4" key="1">
    <citation type="submission" date="2019-04" db="EMBL/GenBank/DDBJ databases">
        <title>High contiguity whole genome sequence and gene annotation resource for two Venturia nashicola isolates.</title>
        <authorList>
            <person name="Prokchorchik M."/>
            <person name="Won K."/>
            <person name="Lee Y."/>
            <person name="Choi E.D."/>
            <person name="Segonzac C."/>
            <person name="Sohn K.H."/>
        </authorList>
    </citation>
    <scope>NUCLEOTIDE SEQUENCE [LARGE SCALE GENOMIC DNA]</scope>
    <source>
        <strain evidence="3 4">PRI2</strain>
    </source>
</reference>
<dbReference type="InterPro" id="IPR011333">
    <property type="entry name" value="SKP1/BTB/POZ_sf"/>
</dbReference>
<organism evidence="3 4">
    <name type="scientific">Venturia nashicola</name>
    <dbReference type="NCBI Taxonomy" id="86259"/>
    <lineage>
        <taxon>Eukaryota</taxon>
        <taxon>Fungi</taxon>
        <taxon>Dikarya</taxon>
        <taxon>Ascomycota</taxon>
        <taxon>Pezizomycotina</taxon>
        <taxon>Dothideomycetes</taxon>
        <taxon>Pleosporomycetidae</taxon>
        <taxon>Venturiales</taxon>
        <taxon>Venturiaceae</taxon>
        <taxon>Venturia</taxon>
    </lineage>
</organism>
<evidence type="ECO:0000313" key="3">
    <source>
        <dbReference type="EMBL" id="TID27984.1"/>
    </source>
</evidence>
<dbReference type="Gene3D" id="3.30.710.10">
    <property type="entry name" value="Potassium Channel Kv1.1, Chain A"/>
    <property type="match status" value="1"/>
</dbReference>
<feature type="region of interest" description="Disordered" evidence="1">
    <location>
        <begin position="1"/>
        <end position="20"/>
    </location>
</feature>
<sequence>MAPKKRKHDETETSSIMTPSDAAMKVKVSDPRRNADGFLKLGSKIATILVGSDQQPFSVHQDLITASSPFFAKALEGKFKERNGTVVLRDCHPPSFSRYLQWLYNDKFQIEDQRWYTLLSLVILGNYLQDLRFANAVTDFVSTHTDNVGFFPIVLARVAYLELPASHPFLNLLADFWVYNREPEWFDNEHDELDSKVAPVEFWIKVAKGLMNNAPKSRASYPWKLDRCQYHQHEDGEPKCN</sequence>
<evidence type="ECO:0000256" key="1">
    <source>
        <dbReference type="SAM" id="MobiDB-lite"/>
    </source>
</evidence>
<dbReference type="Proteomes" id="UP000298493">
    <property type="component" value="Unassembled WGS sequence"/>
</dbReference>
<dbReference type="SMART" id="SM00225">
    <property type="entry name" value="BTB"/>
    <property type="match status" value="1"/>
</dbReference>
<dbReference type="STRING" id="86259.A0A4Z1PPP0"/>
<dbReference type="SUPFAM" id="SSF54695">
    <property type="entry name" value="POZ domain"/>
    <property type="match status" value="1"/>
</dbReference>